<protein>
    <submittedName>
        <fullName evidence="2">Uncharacterized protein</fullName>
    </submittedName>
</protein>
<dbReference type="AlphaFoldDB" id="A0A1V6SF71"/>
<feature type="region of interest" description="Disordered" evidence="1">
    <location>
        <begin position="302"/>
        <end position="348"/>
    </location>
</feature>
<comment type="caution">
    <text evidence="2">The sequence shown here is derived from an EMBL/GenBank/DDBJ whole genome shotgun (WGS) entry which is preliminary data.</text>
</comment>
<gene>
    <name evidence="2" type="ORF">PENVUL_c001G00457</name>
</gene>
<dbReference type="EMBL" id="MDYP01000001">
    <property type="protein sequence ID" value="OQE12662.1"/>
    <property type="molecule type" value="Genomic_DNA"/>
</dbReference>
<name>A0A1V6SF71_9EURO</name>
<feature type="compositionally biased region" description="Acidic residues" evidence="1">
    <location>
        <begin position="302"/>
        <end position="313"/>
    </location>
</feature>
<proteinExistence type="predicted"/>
<evidence type="ECO:0000313" key="3">
    <source>
        <dbReference type="Proteomes" id="UP000191518"/>
    </source>
</evidence>
<organism evidence="2 3">
    <name type="scientific">Penicillium vulpinum</name>
    <dbReference type="NCBI Taxonomy" id="29845"/>
    <lineage>
        <taxon>Eukaryota</taxon>
        <taxon>Fungi</taxon>
        <taxon>Dikarya</taxon>
        <taxon>Ascomycota</taxon>
        <taxon>Pezizomycotina</taxon>
        <taxon>Eurotiomycetes</taxon>
        <taxon>Eurotiomycetidae</taxon>
        <taxon>Eurotiales</taxon>
        <taxon>Aspergillaceae</taxon>
        <taxon>Penicillium</taxon>
    </lineage>
</organism>
<reference evidence="3" key="1">
    <citation type="journal article" date="2017" name="Nat. Microbiol.">
        <title>Global analysis of biosynthetic gene clusters reveals vast potential of secondary metabolite production in Penicillium species.</title>
        <authorList>
            <person name="Nielsen J.C."/>
            <person name="Grijseels S."/>
            <person name="Prigent S."/>
            <person name="Ji B."/>
            <person name="Dainat J."/>
            <person name="Nielsen K.F."/>
            <person name="Frisvad J.C."/>
            <person name="Workman M."/>
            <person name="Nielsen J."/>
        </authorList>
    </citation>
    <scope>NUCLEOTIDE SEQUENCE [LARGE SCALE GENOMIC DNA]</scope>
    <source>
        <strain evidence="3">IBT 29486</strain>
    </source>
</reference>
<keyword evidence="3" id="KW-1185">Reference proteome</keyword>
<sequence length="381" mass="44466">MCRPLYIWLFKQKEHRLQKLYNELCDMEPGYITNQFADIDIHPMDFWTGETDPSLIQFFAPDTDTIFKIANTPLDPEDPLDDPFTRARDSKYQVFVRQEMHHSLHMAFSKYLRKSPGGSKSPDLWSLVSMRDGESLFNSNDRHGFTIENGAKSADGMTSHQLVVMKSQSCYHEILPSVGELLVLVRWMLSGIKNQKRQFSRYHRHERPQLEFPTMIMSFLPNARVRVLHGYFDGGQLKVAYTQALNFDAEDYTEKMDVLLQWAWPLAEGHTSKPIPLPTIEDDEEDEWDEWEKWELRYREDREEEWSDTDDGGDSTGADQDLSDCESEVDEEDEIDVETKGPIEEWSDQPVMSTDIRIKIIKRLDEKLKSLGKLGELRELT</sequence>
<dbReference type="OrthoDB" id="4510378at2759"/>
<feature type="compositionally biased region" description="Acidic residues" evidence="1">
    <location>
        <begin position="321"/>
        <end position="336"/>
    </location>
</feature>
<evidence type="ECO:0000256" key="1">
    <source>
        <dbReference type="SAM" id="MobiDB-lite"/>
    </source>
</evidence>
<accession>A0A1V6SF71</accession>
<dbReference type="Proteomes" id="UP000191518">
    <property type="component" value="Unassembled WGS sequence"/>
</dbReference>
<evidence type="ECO:0000313" key="2">
    <source>
        <dbReference type="EMBL" id="OQE12662.1"/>
    </source>
</evidence>